<evidence type="ECO:0000256" key="5">
    <source>
        <dbReference type="PIRSR" id="PIRSR000948-1"/>
    </source>
</evidence>
<dbReference type="InterPro" id="IPR041805">
    <property type="entry name" value="ASMase/PPN1_MPP"/>
</dbReference>
<dbReference type="AlphaFoldDB" id="A0A9P9A4Q0"/>
<keyword evidence="3" id="KW-0325">Glycoprotein</keyword>
<dbReference type="CDD" id="cd00842">
    <property type="entry name" value="MPP_ASMase"/>
    <property type="match status" value="1"/>
</dbReference>
<proteinExistence type="inferred from homology"/>
<evidence type="ECO:0000259" key="7">
    <source>
        <dbReference type="PROSITE" id="PS50015"/>
    </source>
</evidence>
<dbReference type="GO" id="GO:0046872">
    <property type="term" value="F:metal ion binding"/>
    <property type="evidence" value="ECO:0007669"/>
    <property type="project" value="UniProtKB-KW"/>
</dbReference>
<evidence type="ECO:0000256" key="3">
    <source>
        <dbReference type="ARBA" id="ARBA00023180"/>
    </source>
</evidence>
<feature type="binding site" evidence="5">
    <location>
        <position position="305"/>
    </location>
    <ligand>
        <name>Zn(2+)</name>
        <dbReference type="ChEBI" id="CHEBI:29105"/>
        <label>2</label>
    </ligand>
</feature>
<evidence type="ECO:0000313" key="9">
    <source>
        <dbReference type="Proteomes" id="UP000770015"/>
    </source>
</evidence>
<comment type="caution">
    <text evidence="8">The sequence shown here is derived from an EMBL/GenBank/DDBJ whole genome shotgun (WGS) entry which is preliminary data.</text>
</comment>
<keyword evidence="9" id="KW-1185">Reference proteome</keyword>
<dbReference type="SUPFAM" id="SSF56300">
    <property type="entry name" value="Metallo-dependent phosphatases"/>
    <property type="match status" value="1"/>
</dbReference>
<comment type="similarity">
    <text evidence="4">Belongs to the acid sphingomyelinase family.</text>
</comment>
<feature type="binding site" evidence="5">
    <location>
        <position position="194"/>
    </location>
    <ligand>
        <name>Zn(2+)</name>
        <dbReference type="ChEBI" id="CHEBI:29105"/>
        <label>1</label>
    </ligand>
</feature>
<feature type="disulfide bond" evidence="6">
    <location>
        <begin position="215"/>
        <end position="239"/>
    </location>
</feature>
<keyword evidence="5" id="KW-0862">Zinc</keyword>
<evidence type="ECO:0000256" key="4">
    <source>
        <dbReference type="PIRNR" id="PIRNR000948"/>
    </source>
</evidence>
<evidence type="ECO:0000256" key="2">
    <source>
        <dbReference type="ARBA" id="ARBA00023157"/>
    </source>
</evidence>
<organism evidence="8 9">
    <name type="scientific">Plectosphaerella plurivora</name>
    <dbReference type="NCBI Taxonomy" id="936078"/>
    <lineage>
        <taxon>Eukaryota</taxon>
        <taxon>Fungi</taxon>
        <taxon>Dikarya</taxon>
        <taxon>Ascomycota</taxon>
        <taxon>Pezizomycotina</taxon>
        <taxon>Sordariomycetes</taxon>
        <taxon>Hypocreomycetidae</taxon>
        <taxon>Glomerellales</taxon>
        <taxon>Plectosphaerellaceae</taxon>
        <taxon>Plectosphaerella</taxon>
    </lineage>
</organism>
<dbReference type="InterPro" id="IPR008139">
    <property type="entry name" value="SaposinB_dom"/>
</dbReference>
<keyword evidence="2 6" id="KW-1015">Disulfide bond</keyword>
<sequence>MSGASYTLRASKVFTLAPAILGLFLFCLLFLGHTKANADLLFLDSATKREVAGSISNIPRTATAIWNDLTSDRSCVACQGILFLLKTLASAGDRAFVRGMQEICALSLQSADREVCDGTFSISGPLLANTLRGMTLGSRNSDLFCSSVLGLCNFPQVEAGNISFPERLSKTQENRPPSTSQVPQRPIKIAHFSDLHIDNLYTPGANANCTKPMCCRSYTPADAPGNNDAPAGPFGDHNCGAPLRLENSMYAAIQALSPEFSIFTGDIVDHAIWSTSVEHNSAEIKTAYQHMAEHDIGPVYGAVGNHEMSPFNALSPKHLGNSADWLYKVINRAWSRWIGSQPDVEALGVYSVKATGTNLRIISLSTNMWYTLNWFLYQQPRQDPGDELARLVRELDAAEKAGERVYLVGHMPLGASDSFHDASNYFDQIVNRYKDTIAAMFYGHTHLDHFQLSYCDYGNRRADNAVAMSYIAPSVTPLSGMPAFRIYTVDPVTFGVMDVETYYANMEDQQFQQGPKWEKYYSARETYASLLDPSPESSSPMELTPAFWHNVTLLLESDPAAFDEYRTRRTRGWNVPECDEACRKNDICQLRAARSQDNCFVPSPGASLGIRQVDRPDEVRGLQCDRSAVSDTLGSIIVRKSLLELLDKKVHTELRLR</sequence>
<dbReference type="InterPro" id="IPR004843">
    <property type="entry name" value="Calcineurin-like_PHP"/>
</dbReference>
<feature type="disulfide bond" evidence="6">
    <location>
        <begin position="104"/>
        <end position="116"/>
    </location>
</feature>
<dbReference type="InterPro" id="IPR029052">
    <property type="entry name" value="Metallo-depent_PP-like"/>
</dbReference>
<feature type="disulfide bond" evidence="6">
    <location>
        <begin position="75"/>
        <end position="152"/>
    </location>
</feature>
<feature type="binding site" evidence="5">
    <location>
        <position position="444"/>
    </location>
    <ligand>
        <name>Zn(2+)</name>
        <dbReference type="ChEBI" id="CHEBI:29105"/>
        <label>2</label>
    </ligand>
</feature>
<evidence type="ECO:0000256" key="6">
    <source>
        <dbReference type="PIRSR" id="PIRSR000948-2"/>
    </source>
</evidence>
<dbReference type="Gene3D" id="3.60.21.10">
    <property type="match status" value="1"/>
</dbReference>
<dbReference type="OrthoDB" id="282973at2759"/>
<dbReference type="PANTHER" id="PTHR10340:SF34">
    <property type="entry name" value="SPHINGOMYELIN PHOSPHODIESTERASE"/>
    <property type="match status" value="1"/>
</dbReference>
<dbReference type="GO" id="GO:0004767">
    <property type="term" value="F:sphingomyelin phosphodiesterase activity"/>
    <property type="evidence" value="ECO:0007669"/>
    <property type="project" value="UniProtKB-UniRule"/>
</dbReference>
<comment type="function">
    <text evidence="4">Converts sphingomyelin to ceramide.</text>
</comment>
<dbReference type="Pfam" id="PF00149">
    <property type="entry name" value="Metallophos"/>
    <property type="match status" value="1"/>
</dbReference>
<reference evidence="8" key="1">
    <citation type="journal article" date="2021" name="Nat. Commun.">
        <title>Genetic determinants of endophytism in the Arabidopsis root mycobiome.</title>
        <authorList>
            <person name="Mesny F."/>
            <person name="Miyauchi S."/>
            <person name="Thiergart T."/>
            <person name="Pickel B."/>
            <person name="Atanasova L."/>
            <person name="Karlsson M."/>
            <person name="Huettel B."/>
            <person name="Barry K.W."/>
            <person name="Haridas S."/>
            <person name="Chen C."/>
            <person name="Bauer D."/>
            <person name="Andreopoulos W."/>
            <person name="Pangilinan J."/>
            <person name="LaButti K."/>
            <person name="Riley R."/>
            <person name="Lipzen A."/>
            <person name="Clum A."/>
            <person name="Drula E."/>
            <person name="Henrissat B."/>
            <person name="Kohler A."/>
            <person name="Grigoriev I.V."/>
            <person name="Martin F.M."/>
            <person name="Hacquard S."/>
        </authorList>
    </citation>
    <scope>NUCLEOTIDE SEQUENCE</scope>
    <source>
        <strain evidence="8">MPI-SDFR-AT-0117</strain>
    </source>
</reference>
<feature type="domain" description="Saposin B-type" evidence="7">
    <location>
        <begin position="71"/>
        <end position="156"/>
    </location>
</feature>
<name>A0A9P9A4Q0_9PEZI</name>
<feature type="binding site" evidence="5">
    <location>
        <position position="446"/>
    </location>
    <ligand>
        <name>Zn(2+)</name>
        <dbReference type="ChEBI" id="CHEBI:29105"/>
        <label>1</label>
    </ligand>
</feature>
<dbReference type="PANTHER" id="PTHR10340">
    <property type="entry name" value="SPHINGOMYELIN PHOSPHODIESTERASE"/>
    <property type="match status" value="1"/>
</dbReference>
<dbReference type="Proteomes" id="UP000770015">
    <property type="component" value="Unassembled WGS sequence"/>
</dbReference>
<dbReference type="GO" id="GO:0016020">
    <property type="term" value="C:membrane"/>
    <property type="evidence" value="ECO:0007669"/>
    <property type="project" value="GOC"/>
</dbReference>
<feature type="disulfide bond" evidence="6">
    <location>
        <begin position="209"/>
        <end position="214"/>
    </location>
</feature>
<dbReference type="GO" id="GO:0006685">
    <property type="term" value="P:sphingomyelin catabolic process"/>
    <property type="evidence" value="ECO:0007669"/>
    <property type="project" value="UniProtKB-UniRule"/>
</dbReference>
<keyword evidence="4" id="KW-0326">Glycosidase</keyword>
<feature type="binding site" evidence="5">
    <location>
        <position position="410"/>
    </location>
    <ligand>
        <name>Zn(2+)</name>
        <dbReference type="ChEBI" id="CHEBI:29105"/>
        <label>2</label>
    </ligand>
</feature>
<dbReference type="PROSITE" id="PS50015">
    <property type="entry name" value="SAP_B"/>
    <property type="match status" value="1"/>
</dbReference>
<dbReference type="PIRSF" id="PIRSF000948">
    <property type="entry name" value="Sphingomy_PDE"/>
    <property type="match status" value="1"/>
</dbReference>
<evidence type="ECO:0000256" key="1">
    <source>
        <dbReference type="ARBA" id="ARBA00022801"/>
    </source>
</evidence>
<keyword evidence="5" id="KW-0479">Metal-binding</keyword>
<feature type="binding site" evidence="5">
    <location>
        <position position="266"/>
    </location>
    <ligand>
        <name>Zn(2+)</name>
        <dbReference type="ChEBI" id="CHEBI:29105"/>
        <label>2</label>
    </ligand>
</feature>
<dbReference type="GO" id="GO:0016798">
    <property type="term" value="F:hydrolase activity, acting on glycosyl bonds"/>
    <property type="evidence" value="ECO:0007669"/>
    <property type="project" value="UniProtKB-KW"/>
</dbReference>
<comment type="cofactor">
    <cofactor evidence="5">
        <name>Zn(2+)</name>
        <dbReference type="ChEBI" id="CHEBI:29105"/>
    </cofactor>
    <text evidence="5">Binds 2 Zn(2+) ions per subunit.</text>
</comment>
<dbReference type="EMBL" id="JAGSXJ010000029">
    <property type="protein sequence ID" value="KAH6670852.1"/>
    <property type="molecule type" value="Genomic_DNA"/>
</dbReference>
<evidence type="ECO:0000313" key="8">
    <source>
        <dbReference type="EMBL" id="KAH6670852.1"/>
    </source>
</evidence>
<gene>
    <name evidence="8" type="ORF">F5X68DRAFT_141501</name>
</gene>
<dbReference type="InterPro" id="IPR011160">
    <property type="entry name" value="Sphingomy_PDE"/>
</dbReference>
<keyword evidence="1 4" id="KW-0378">Hydrolase</keyword>
<feature type="binding site" evidence="5">
    <location>
        <position position="266"/>
    </location>
    <ligand>
        <name>Zn(2+)</name>
        <dbReference type="ChEBI" id="CHEBI:29105"/>
        <label>1</label>
    </ligand>
</feature>
<feature type="disulfide bond" evidence="6">
    <location>
        <begin position="578"/>
        <end position="582"/>
    </location>
</feature>
<feature type="binding site" evidence="5">
    <location>
        <position position="196"/>
    </location>
    <ligand>
        <name>Zn(2+)</name>
        <dbReference type="ChEBI" id="CHEBI:29105"/>
        <label>1</label>
    </ligand>
</feature>
<accession>A0A9P9A4Q0</accession>
<protein>
    <recommendedName>
        <fullName evidence="4">Sphingomyelin phosphodiesterase</fullName>
    </recommendedName>
</protein>